<dbReference type="KEGG" id="lri:NCTC12151_02278"/>
<evidence type="ECO:0000313" key="3">
    <source>
        <dbReference type="Proteomes" id="UP000249005"/>
    </source>
</evidence>
<dbReference type="EMBL" id="LS483470">
    <property type="protein sequence ID" value="SQI41699.1"/>
    <property type="molecule type" value="Genomic_DNA"/>
</dbReference>
<organism evidence="2 3">
    <name type="scientific">Leminorella richardii</name>
    <dbReference type="NCBI Taxonomy" id="158841"/>
    <lineage>
        <taxon>Bacteria</taxon>
        <taxon>Pseudomonadati</taxon>
        <taxon>Pseudomonadota</taxon>
        <taxon>Gammaproteobacteria</taxon>
        <taxon>Enterobacterales</taxon>
        <taxon>Budviciaceae</taxon>
        <taxon>Leminorella</taxon>
    </lineage>
</organism>
<dbReference type="Proteomes" id="UP000249005">
    <property type="component" value="Chromosome 1"/>
</dbReference>
<protein>
    <submittedName>
        <fullName evidence="2">Uncharacterized protein</fullName>
    </submittedName>
</protein>
<evidence type="ECO:0000313" key="2">
    <source>
        <dbReference type="EMBL" id="SQI41699.1"/>
    </source>
</evidence>
<name>A0A2X4UTB6_9GAMM</name>
<dbReference type="AlphaFoldDB" id="A0A2X4UTB6"/>
<reference evidence="2 3" key="1">
    <citation type="submission" date="2018-06" db="EMBL/GenBank/DDBJ databases">
        <authorList>
            <consortium name="Pathogen Informatics"/>
            <person name="Doyle S."/>
        </authorList>
    </citation>
    <scope>NUCLEOTIDE SEQUENCE [LARGE SCALE GENOMIC DNA]</scope>
    <source>
        <strain evidence="2 3">NCTC12151</strain>
    </source>
</reference>
<keyword evidence="1" id="KW-0732">Signal</keyword>
<gene>
    <name evidence="2" type="ORF">NCTC12151_02278</name>
</gene>
<feature type="signal peptide" evidence="1">
    <location>
        <begin position="1"/>
        <end position="22"/>
    </location>
</feature>
<accession>A0A2X4UTB6</accession>
<feature type="chain" id="PRO_5015991780" evidence="1">
    <location>
        <begin position="23"/>
        <end position="108"/>
    </location>
</feature>
<proteinExistence type="predicted"/>
<evidence type="ECO:0000256" key="1">
    <source>
        <dbReference type="SAM" id="SignalP"/>
    </source>
</evidence>
<sequence length="108" mass="12093">MNKGIAAMALAFCSLYGGSAFADALNDYLDARPVVKKDLRVRIVLRHLTREIAKENSVKVNSPEYQQRTEEFARLATLRMKNMCIDGTLEQETGLATGSCKVIEQIRE</sequence>
<keyword evidence="3" id="KW-1185">Reference proteome</keyword>